<evidence type="ECO:0000256" key="1">
    <source>
        <dbReference type="ARBA" id="ARBA00006315"/>
    </source>
</evidence>
<sequence length="319" mass="35519">MSTRLASHAGSWYSDDADRLDQQLAGWLKKARIESSEGEICPIDGLRAIIAPHAGYSYSGPTAGYAYTCIDPDQYKRVFILGPSHHYYLPTCALSRCAKYETPLGDLVVDQEVNKALSKTGQFEQMTQSADEDEHSLEMHLPYVYKVFENHQDRITVVPILIGALSEAKEQHYGKLLAPYLEDPQNLFIVSSDFCHWGSRFDYTYYSDDQGAVTTSLSQKGGKKGFSPPDSQRKIYESIQALDHEGMQQISLKDHAGFARYLAQTKNTICGRHPIGVLLAGLKVLDEGTGGGDVAESGSGQQKRMHHRIQFVRYAQSSQ</sequence>
<proteinExistence type="inferred from homology"/>
<reference evidence="2" key="1">
    <citation type="journal article" date="2020" name="Fungal Divers.">
        <title>Resolving the Mortierellaceae phylogeny through synthesis of multi-gene phylogenetics and phylogenomics.</title>
        <authorList>
            <person name="Vandepol N."/>
            <person name="Liber J."/>
            <person name="Desiro A."/>
            <person name="Na H."/>
            <person name="Kennedy M."/>
            <person name="Barry K."/>
            <person name="Grigoriev I.V."/>
            <person name="Miller A.N."/>
            <person name="O'Donnell K."/>
            <person name="Stajich J.E."/>
            <person name="Bonito G."/>
        </authorList>
    </citation>
    <scope>NUCLEOTIDE SEQUENCE</scope>
    <source>
        <strain evidence="2">KOD1015</strain>
    </source>
</reference>
<comment type="similarity">
    <text evidence="1">Belongs to the MEMO1 family.</text>
</comment>
<dbReference type="CDD" id="cd07361">
    <property type="entry name" value="MEMO_like"/>
    <property type="match status" value="1"/>
</dbReference>
<protein>
    <recommendedName>
        <fullName evidence="4">MEMO1 family protein</fullName>
    </recommendedName>
</protein>
<dbReference type="PANTHER" id="PTHR11060:SF0">
    <property type="entry name" value="PROTEIN MEMO1"/>
    <property type="match status" value="1"/>
</dbReference>
<dbReference type="Pfam" id="PF01875">
    <property type="entry name" value="Memo"/>
    <property type="match status" value="1"/>
</dbReference>
<name>A0A9P6FMQ5_9FUNG</name>
<dbReference type="NCBIfam" id="TIGR04336">
    <property type="entry name" value="AmmeMemoSam_B"/>
    <property type="match status" value="1"/>
</dbReference>
<dbReference type="PANTHER" id="PTHR11060">
    <property type="entry name" value="PROTEIN MEMO1"/>
    <property type="match status" value="1"/>
</dbReference>
<dbReference type="Gene3D" id="3.40.830.10">
    <property type="entry name" value="LigB-like"/>
    <property type="match status" value="1"/>
</dbReference>
<organism evidence="2 3">
    <name type="scientific">Lunasporangiospora selenospora</name>
    <dbReference type="NCBI Taxonomy" id="979761"/>
    <lineage>
        <taxon>Eukaryota</taxon>
        <taxon>Fungi</taxon>
        <taxon>Fungi incertae sedis</taxon>
        <taxon>Mucoromycota</taxon>
        <taxon>Mortierellomycotina</taxon>
        <taxon>Mortierellomycetes</taxon>
        <taxon>Mortierellales</taxon>
        <taxon>Mortierellaceae</taxon>
        <taxon>Lunasporangiospora</taxon>
    </lineage>
</organism>
<gene>
    <name evidence="2" type="ORF">BGW38_006009</name>
</gene>
<dbReference type="InterPro" id="IPR002737">
    <property type="entry name" value="MEMO1_fam"/>
</dbReference>
<dbReference type="EMBL" id="JAABOA010003829">
    <property type="protein sequence ID" value="KAF9578278.1"/>
    <property type="molecule type" value="Genomic_DNA"/>
</dbReference>
<feature type="non-terminal residue" evidence="2">
    <location>
        <position position="1"/>
    </location>
</feature>
<evidence type="ECO:0000313" key="2">
    <source>
        <dbReference type="EMBL" id="KAF9578278.1"/>
    </source>
</evidence>
<dbReference type="HAMAP" id="MF_00055">
    <property type="entry name" value="MEMO1"/>
    <property type="match status" value="1"/>
</dbReference>
<dbReference type="Proteomes" id="UP000780801">
    <property type="component" value="Unassembled WGS sequence"/>
</dbReference>
<evidence type="ECO:0000313" key="3">
    <source>
        <dbReference type="Proteomes" id="UP000780801"/>
    </source>
</evidence>
<keyword evidence="3" id="KW-1185">Reference proteome</keyword>
<dbReference type="OrthoDB" id="417112at2759"/>
<evidence type="ECO:0008006" key="4">
    <source>
        <dbReference type="Google" id="ProtNLM"/>
    </source>
</evidence>
<comment type="caution">
    <text evidence="2">The sequence shown here is derived from an EMBL/GenBank/DDBJ whole genome shotgun (WGS) entry which is preliminary data.</text>
</comment>
<dbReference type="AlphaFoldDB" id="A0A9P6FMQ5"/>
<accession>A0A9P6FMQ5</accession>